<evidence type="ECO:0000313" key="15">
    <source>
        <dbReference type="EMBL" id="KYO50829.1"/>
    </source>
</evidence>
<evidence type="ECO:0000256" key="3">
    <source>
        <dbReference type="ARBA" id="ARBA00022630"/>
    </source>
</evidence>
<keyword evidence="4 10" id="KW-0274">FAD</keyword>
<dbReference type="PANTHER" id="PTHR42803">
    <property type="entry name" value="ACYL-COA DEHYDROGENASE"/>
    <property type="match status" value="1"/>
</dbReference>
<evidence type="ECO:0000256" key="7">
    <source>
        <dbReference type="ARBA" id="ARBA00058683"/>
    </source>
</evidence>
<dbReference type="InterPro" id="IPR037069">
    <property type="entry name" value="AcylCoA_DH/ox_N_sf"/>
</dbReference>
<dbReference type="SUPFAM" id="SSF56645">
    <property type="entry name" value="Acyl-CoA dehydrogenase NM domain-like"/>
    <property type="match status" value="1"/>
</dbReference>
<protein>
    <recommendedName>
        <fullName evidence="9">3-methylmercaptopropionyl-CoA dehydrogenase</fullName>
        <ecNumber evidence="8">1.3.99.41</ecNumber>
    </recommendedName>
</protein>
<proteinExistence type="inferred from homology"/>
<evidence type="ECO:0000256" key="9">
    <source>
        <dbReference type="ARBA" id="ARBA00069043"/>
    </source>
</evidence>
<dbReference type="GO" id="GO:0050660">
    <property type="term" value="F:flavin adenine dinucleotide binding"/>
    <property type="evidence" value="ECO:0007669"/>
    <property type="project" value="InterPro"/>
</dbReference>
<evidence type="ECO:0000259" key="14">
    <source>
        <dbReference type="Pfam" id="PF12806"/>
    </source>
</evidence>
<evidence type="ECO:0000259" key="11">
    <source>
        <dbReference type="Pfam" id="PF00441"/>
    </source>
</evidence>
<dbReference type="InterPro" id="IPR009075">
    <property type="entry name" value="AcylCo_DH/oxidase_C"/>
</dbReference>
<feature type="domain" description="Acyl-CoA oxidase/dehydrogenase middle" evidence="12">
    <location>
        <begin position="162"/>
        <end position="270"/>
    </location>
</feature>
<dbReference type="InterPro" id="IPR046373">
    <property type="entry name" value="Acyl-CoA_Oxase/DH_mid-dom_sf"/>
</dbReference>
<evidence type="ECO:0000259" key="13">
    <source>
        <dbReference type="Pfam" id="PF02771"/>
    </source>
</evidence>
<dbReference type="AlphaFoldDB" id="A0A162KAQ7"/>
<evidence type="ECO:0000256" key="4">
    <source>
        <dbReference type="ARBA" id="ARBA00022827"/>
    </source>
</evidence>
<feature type="domain" description="Acetyl-CoA dehydrogenase-like C-terminal" evidence="14">
    <location>
        <begin position="466"/>
        <end position="591"/>
    </location>
</feature>
<dbReference type="InterPro" id="IPR009100">
    <property type="entry name" value="AcylCoA_DH/oxidase_NM_dom_sf"/>
</dbReference>
<dbReference type="Pfam" id="PF00441">
    <property type="entry name" value="Acyl-CoA_dh_1"/>
    <property type="match status" value="1"/>
</dbReference>
<name>A0A162KAQ7_9PROT</name>
<feature type="domain" description="Acyl-CoA dehydrogenase/oxidase N-terminal" evidence="13">
    <location>
        <begin position="79"/>
        <end position="157"/>
    </location>
</feature>
<feature type="domain" description="Acyl-CoA dehydrogenase/oxidase C-terminal" evidence="11">
    <location>
        <begin position="284"/>
        <end position="448"/>
    </location>
</feature>
<dbReference type="Pfam" id="PF02771">
    <property type="entry name" value="Acyl-CoA_dh_N"/>
    <property type="match status" value="1"/>
</dbReference>
<dbReference type="Proteomes" id="UP000075787">
    <property type="component" value="Unassembled WGS sequence"/>
</dbReference>
<evidence type="ECO:0000256" key="1">
    <source>
        <dbReference type="ARBA" id="ARBA00001974"/>
    </source>
</evidence>
<dbReference type="InterPro" id="IPR006091">
    <property type="entry name" value="Acyl-CoA_Oxase/DH_mid-dom"/>
</dbReference>
<comment type="caution">
    <text evidence="15">The sequence shown here is derived from an EMBL/GenBank/DDBJ whole genome shotgun (WGS) entry which is preliminary data.</text>
</comment>
<dbReference type="Pfam" id="PF02770">
    <property type="entry name" value="Acyl-CoA_dh_M"/>
    <property type="match status" value="1"/>
</dbReference>
<dbReference type="InterPro" id="IPR052166">
    <property type="entry name" value="Diverse_Acyl-CoA_DH"/>
</dbReference>
<dbReference type="SUPFAM" id="SSF47203">
    <property type="entry name" value="Acyl-CoA dehydrogenase C-terminal domain-like"/>
    <property type="match status" value="1"/>
</dbReference>
<dbReference type="OrthoDB" id="5510711at2"/>
<evidence type="ECO:0000256" key="2">
    <source>
        <dbReference type="ARBA" id="ARBA00009347"/>
    </source>
</evidence>
<sequence>MFGYTAPIRDMRFVMREIVDIEGLSQLPGCDAATPDTVDAILEEAGKLAGGVIAPLNRTGDQTGSKVENGVVRTPEGWREAYRQFVDGGWNSIPFEPEFGGQGLPITVASACAEMWNSANMAWGLCPLLTIGAVEALTAHGSDAQKQTYLEKLVSGEWTGTMCLTEPQAGSDLALLRSKAVKQDDGTYAITGTKIFITYGEHDLTENIVHLVLARTPDAPAGVKGISLFIVPKFLVNADGTLGQRNDLRCASLEHKLGIHGSPTAVMQFGDGGGATGYLIGEENRGLQYMFTMMNNARLNVGIQGYAIAERAYQQALAYAQERRQGRAAGAEGAAPLIMHPDVRRNLMLMKSQTEAARALGLYTAAMIDRARHTEDAEARRQAQRRVEVMIPIVKGWSTDLGFELASTGVQIHGGMGYVEETGAAQHLRDARICLIYEGTNGIQAMDLVGRKLSMDNGQSIKALVAEMGAAADALKAVEGDDAATIAAALAEAVAAADDATDWLIARAGSDAQAVLSGATAYARLMGTVAGGWMMAISAAAAIRGLSEGADDAAFLEAKLITARFYAEQVLPLAAGLARTVKAGSASIMALSPEQFAA</sequence>
<dbReference type="EC" id="1.3.99.41" evidence="8"/>
<dbReference type="GO" id="GO:0016627">
    <property type="term" value="F:oxidoreductase activity, acting on the CH-CH group of donors"/>
    <property type="evidence" value="ECO:0007669"/>
    <property type="project" value="InterPro"/>
</dbReference>
<evidence type="ECO:0000256" key="10">
    <source>
        <dbReference type="RuleBase" id="RU362125"/>
    </source>
</evidence>
<comment type="catalytic activity">
    <reaction evidence="6">
        <text>3-(methylsulfanyl)propanoyl-CoA + oxidized [electron-transfer flavoprotein] + H(+) = 3-(methylsulfanyl)acryloyl-CoA + reduced [electron-transfer flavoprotein]</text>
        <dbReference type="Rhea" id="RHEA:52612"/>
        <dbReference type="Rhea" id="RHEA-COMP:10685"/>
        <dbReference type="Rhea" id="RHEA-COMP:10686"/>
        <dbReference type="ChEBI" id="CHEBI:15378"/>
        <dbReference type="ChEBI" id="CHEBI:57692"/>
        <dbReference type="ChEBI" id="CHEBI:58307"/>
        <dbReference type="ChEBI" id="CHEBI:82815"/>
        <dbReference type="ChEBI" id="CHEBI:84994"/>
        <dbReference type="EC" id="1.3.99.41"/>
    </reaction>
    <physiologicalReaction direction="left-to-right" evidence="6">
        <dbReference type="Rhea" id="RHEA:52613"/>
    </physiologicalReaction>
</comment>
<evidence type="ECO:0000256" key="5">
    <source>
        <dbReference type="ARBA" id="ARBA00023002"/>
    </source>
</evidence>
<gene>
    <name evidence="15" type="ORF">AUP44_01210</name>
</gene>
<dbReference type="InterPro" id="IPR036250">
    <property type="entry name" value="AcylCo_DH-like_C"/>
</dbReference>
<dbReference type="Gene3D" id="1.10.540.10">
    <property type="entry name" value="Acyl-CoA dehydrogenase/oxidase, N-terminal domain"/>
    <property type="match status" value="1"/>
</dbReference>
<evidence type="ECO:0000256" key="6">
    <source>
        <dbReference type="ARBA" id="ARBA00051388"/>
    </source>
</evidence>
<organism evidence="15 16">
    <name type="scientific">Tistrella mobilis</name>
    <dbReference type="NCBI Taxonomy" id="171437"/>
    <lineage>
        <taxon>Bacteria</taxon>
        <taxon>Pseudomonadati</taxon>
        <taxon>Pseudomonadota</taxon>
        <taxon>Alphaproteobacteria</taxon>
        <taxon>Geminicoccales</taxon>
        <taxon>Geminicoccaceae</taxon>
        <taxon>Tistrella</taxon>
    </lineage>
</organism>
<keyword evidence="5 10" id="KW-0560">Oxidoreductase</keyword>
<accession>A0A162KAQ7</accession>
<evidence type="ECO:0000256" key="8">
    <source>
        <dbReference type="ARBA" id="ARBA00066694"/>
    </source>
</evidence>
<evidence type="ECO:0000259" key="12">
    <source>
        <dbReference type="Pfam" id="PF02770"/>
    </source>
</evidence>
<keyword evidence="3 10" id="KW-0285">Flavoprotein</keyword>
<dbReference type="FunFam" id="2.40.110.10:FF:000031">
    <property type="entry name" value="Acyl-CoA dehydrogenase, putative"/>
    <property type="match status" value="1"/>
</dbReference>
<dbReference type="Gene3D" id="1.20.140.10">
    <property type="entry name" value="Butyryl-CoA Dehydrogenase, subunit A, domain 3"/>
    <property type="match status" value="1"/>
</dbReference>
<dbReference type="Gene3D" id="2.40.110.10">
    <property type="entry name" value="Butyryl-CoA Dehydrogenase, subunit A, domain 2"/>
    <property type="match status" value="1"/>
</dbReference>
<dbReference type="GeneID" id="97240874"/>
<dbReference type="PANTHER" id="PTHR42803:SF1">
    <property type="entry name" value="BROAD-SPECIFICITY LINEAR ACYL-COA DEHYDROGENASE FADE5"/>
    <property type="match status" value="1"/>
</dbReference>
<dbReference type="InterPro" id="IPR013786">
    <property type="entry name" value="AcylCoA_DH/ox_N"/>
</dbReference>
<dbReference type="RefSeq" id="WP_062767386.1">
    <property type="nucleotide sequence ID" value="NZ_CP121045.1"/>
</dbReference>
<comment type="function">
    <text evidence="7">Involved in the assimilation of dimethylsulphoniopropionate (DMSP), an important compound in the fixation of carbon in marine phytoplankton, by mediating the conversion of 3-(methylthio)propanoyl-CoA (MMPA-CoA) to 3-(methylthio)acryloyl-CoA (MTA-CoA).</text>
</comment>
<dbReference type="EMBL" id="LPZR01000190">
    <property type="protein sequence ID" value="KYO50829.1"/>
    <property type="molecule type" value="Genomic_DNA"/>
</dbReference>
<comment type="similarity">
    <text evidence="2 10">Belongs to the acyl-CoA dehydrogenase family.</text>
</comment>
<reference evidence="15 16" key="1">
    <citation type="submission" date="2015-12" db="EMBL/GenBank/DDBJ databases">
        <title>Genome sequence of Tistrella mobilis MCCC 1A02139.</title>
        <authorList>
            <person name="Lu L."/>
            <person name="Lai Q."/>
            <person name="Shao Z."/>
            <person name="Qian P."/>
        </authorList>
    </citation>
    <scope>NUCLEOTIDE SEQUENCE [LARGE SCALE GENOMIC DNA]</scope>
    <source>
        <strain evidence="15 16">MCCC 1A02139</strain>
    </source>
</reference>
<dbReference type="InterPro" id="IPR025878">
    <property type="entry name" value="Acyl-CoA_dh-like_C_dom"/>
</dbReference>
<dbReference type="Pfam" id="PF12806">
    <property type="entry name" value="Acyl-CoA_dh_C"/>
    <property type="match status" value="1"/>
</dbReference>
<comment type="cofactor">
    <cofactor evidence="1 10">
        <name>FAD</name>
        <dbReference type="ChEBI" id="CHEBI:57692"/>
    </cofactor>
</comment>
<evidence type="ECO:0000313" key="16">
    <source>
        <dbReference type="Proteomes" id="UP000075787"/>
    </source>
</evidence>